<reference evidence="3 4" key="1">
    <citation type="journal article" date="2019" name="Environ. Microbiol.">
        <title>Species interactions and distinct microbial communities in high Arctic permafrost affected cryosols are associated with the CH4 and CO2 gas fluxes.</title>
        <authorList>
            <person name="Altshuler I."/>
            <person name="Hamel J."/>
            <person name="Turney S."/>
            <person name="Magnuson E."/>
            <person name="Levesque R."/>
            <person name="Greer C."/>
            <person name="Whyte L.G."/>
        </authorList>
    </citation>
    <scope>NUCLEOTIDE SEQUENCE [LARGE SCALE GENOMIC DNA]</scope>
    <source>
        <strain evidence="3 4">E6.1</strain>
    </source>
</reference>
<evidence type="ECO:0000313" key="4">
    <source>
        <dbReference type="Proteomes" id="UP000319931"/>
    </source>
</evidence>
<dbReference type="GO" id="GO:0003677">
    <property type="term" value="F:DNA binding"/>
    <property type="evidence" value="ECO:0007669"/>
    <property type="project" value="UniProtKB-KW"/>
</dbReference>
<gene>
    <name evidence="3" type="ORF">EAH76_10715</name>
</gene>
<keyword evidence="3" id="KW-0255">Endonuclease</keyword>
<dbReference type="CDD" id="cd17253">
    <property type="entry name" value="RMtype1_S_Eco933I-TRD2-CR2_like"/>
    <property type="match status" value="1"/>
</dbReference>
<evidence type="ECO:0000256" key="2">
    <source>
        <dbReference type="ARBA" id="ARBA00023125"/>
    </source>
</evidence>
<dbReference type="RefSeq" id="WP_140850175.1">
    <property type="nucleotide sequence ID" value="NZ_RCZC01000002.1"/>
</dbReference>
<dbReference type="EMBL" id="RCZC01000002">
    <property type="protein sequence ID" value="TPG55038.1"/>
    <property type="molecule type" value="Genomic_DNA"/>
</dbReference>
<dbReference type="GO" id="GO:0009307">
    <property type="term" value="P:DNA restriction-modification system"/>
    <property type="evidence" value="ECO:0007669"/>
    <property type="project" value="UniProtKB-KW"/>
</dbReference>
<dbReference type="Gene3D" id="3.90.220.20">
    <property type="entry name" value="DNA methylase specificity domains"/>
    <property type="match status" value="2"/>
</dbReference>
<keyword evidence="3" id="KW-0540">Nuclease</keyword>
<keyword evidence="4" id="KW-1185">Reference proteome</keyword>
<dbReference type="SUPFAM" id="SSF116734">
    <property type="entry name" value="DNA methylase specificity domain"/>
    <property type="match status" value="2"/>
</dbReference>
<keyword evidence="1" id="KW-0680">Restriction system</keyword>
<dbReference type="PANTHER" id="PTHR30408">
    <property type="entry name" value="TYPE-1 RESTRICTION ENZYME ECOKI SPECIFICITY PROTEIN"/>
    <property type="match status" value="1"/>
</dbReference>
<proteinExistence type="predicted"/>
<comment type="caution">
    <text evidence="3">The sequence shown here is derived from an EMBL/GenBank/DDBJ whole genome shotgun (WGS) entry which is preliminary data.</text>
</comment>
<organism evidence="3 4">
    <name type="scientific">Sphingomonas glacialis</name>
    <dbReference type="NCBI Taxonomy" id="658225"/>
    <lineage>
        <taxon>Bacteria</taxon>
        <taxon>Pseudomonadati</taxon>
        <taxon>Pseudomonadota</taxon>
        <taxon>Alphaproteobacteria</taxon>
        <taxon>Sphingomonadales</taxon>
        <taxon>Sphingomonadaceae</taxon>
        <taxon>Sphingomonas</taxon>
    </lineage>
</organism>
<keyword evidence="3" id="KW-0378">Hydrolase</keyword>
<keyword evidence="2" id="KW-0238">DNA-binding</keyword>
<dbReference type="AlphaFoldDB" id="A0A502FZP1"/>
<dbReference type="InterPro" id="IPR052021">
    <property type="entry name" value="Type-I_RS_S_subunit"/>
</dbReference>
<dbReference type="PANTHER" id="PTHR30408:SF12">
    <property type="entry name" value="TYPE I RESTRICTION ENZYME MJAVIII SPECIFICITY SUBUNIT"/>
    <property type="match status" value="1"/>
</dbReference>
<evidence type="ECO:0000313" key="3">
    <source>
        <dbReference type="EMBL" id="TPG55038.1"/>
    </source>
</evidence>
<protein>
    <submittedName>
        <fullName evidence="3">Type I restriction endonuclease subunit S</fullName>
    </submittedName>
</protein>
<dbReference type="GO" id="GO:0004519">
    <property type="term" value="F:endonuclease activity"/>
    <property type="evidence" value="ECO:0007669"/>
    <property type="project" value="UniProtKB-KW"/>
</dbReference>
<evidence type="ECO:0000256" key="1">
    <source>
        <dbReference type="ARBA" id="ARBA00022747"/>
    </source>
</evidence>
<name>A0A502FZP1_9SPHN</name>
<dbReference type="Proteomes" id="UP000319931">
    <property type="component" value="Unassembled WGS sequence"/>
</dbReference>
<accession>A0A502FZP1</accession>
<dbReference type="InterPro" id="IPR044946">
    <property type="entry name" value="Restrct_endonuc_typeI_TRD_sf"/>
</dbReference>
<dbReference type="OrthoDB" id="512700at2"/>
<sequence length="443" mass="48977">MSFPAYPSYTATDIVWCSQLPSHWITRRLKTLFQLMKRHPEEGDKIVTAFRDGQVTLRERRREEGFTNALQEIGYQRVLAGDLVIHAMDGFAGAIGVSDADGKSTPVYSVCTPALNADARYFALLLRHMALSGFVTALAKGVRERSTDFRWSDASVLDLPCPPLSEQREIVSFLDRETAKIDALVEEQRRLIELLKEKRQAVISHAVTKGLDLTAPIKDSGVEWLGGVPAHWSVAPLRYVARVQTGVAKGKDLEGRIARTVPYLRVANVQDGHIDLTDVAEIEIAEHDVSRYLLRRGDVLMNEGGDFDKLGRGDIWQGQIDPCVHQNHVFAVRPTGVSAEWLNLITSSSYAQQYFMTRSKQSTNLASISSRNVMNLPVVLPPPSEQASLVARVGEIVLTLAEMRETAEGAVKLLQERRAALISAAVTGKIDVRDAAIQRAEAA</sequence>